<dbReference type="OrthoDB" id="1323at2759"/>
<keyword evidence="3" id="KW-0812">Transmembrane</keyword>
<protein>
    <submittedName>
        <fullName evidence="8">Uncharacterized protein</fullName>
    </submittedName>
</protein>
<evidence type="ECO:0000313" key="9">
    <source>
        <dbReference type="Proteomes" id="UP000678393"/>
    </source>
</evidence>
<accession>A0A8S4A8J0</accession>
<dbReference type="EMBL" id="CAJHNH020007412">
    <property type="protein sequence ID" value="CAG5134621.1"/>
    <property type="molecule type" value="Genomic_DNA"/>
</dbReference>
<dbReference type="PANTHER" id="PTHR17613">
    <property type="entry name" value="CEREBRAL PROTEIN-11-RELATED"/>
    <property type="match status" value="1"/>
</dbReference>
<dbReference type="GO" id="GO:0012505">
    <property type="term" value="C:endomembrane system"/>
    <property type="evidence" value="ECO:0007669"/>
    <property type="project" value="TreeGrafter"/>
</dbReference>
<dbReference type="InterPro" id="IPR019394">
    <property type="entry name" value="TEX28/TMCC"/>
</dbReference>
<keyword evidence="9" id="KW-1185">Reference proteome</keyword>
<evidence type="ECO:0000256" key="3">
    <source>
        <dbReference type="ARBA" id="ARBA00022692"/>
    </source>
</evidence>
<evidence type="ECO:0000256" key="4">
    <source>
        <dbReference type="ARBA" id="ARBA00022989"/>
    </source>
</evidence>
<evidence type="ECO:0000256" key="7">
    <source>
        <dbReference type="SAM" id="Coils"/>
    </source>
</evidence>
<organism evidence="8 9">
    <name type="scientific">Candidula unifasciata</name>
    <dbReference type="NCBI Taxonomy" id="100452"/>
    <lineage>
        <taxon>Eukaryota</taxon>
        <taxon>Metazoa</taxon>
        <taxon>Spiralia</taxon>
        <taxon>Lophotrochozoa</taxon>
        <taxon>Mollusca</taxon>
        <taxon>Gastropoda</taxon>
        <taxon>Heterobranchia</taxon>
        <taxon>Euthyneura</taxon>
        <taxon>Panpulmonata</taxon>
        <taxon>Eupulmonata</taxon>
        <taxon>Stylommatophora</taxon>
        <taxon>Helicina</taxon>
        <taxon>Helicoidea</taxon>
        <taxon>Geomitridae</taxon>
        <taxon>Candidula</taxon>
    </lineage>
</organism>
<dbReference type="GO" id="GO:0016020">
    <property type="term" value="C:membrane"/>
    <property type="evidence" value="ECO:0007669"/>
    <property type="project" value="UniProtKB-SubCell"/>
</dbReference>
<keyword evidence="4" id="KW-1133">Transmembrane helix</keyword>
<keyword evidence="5 7" id="KW-0175">Coiled coil</keyword>
<dbReference type="PANTHER" id="PTHR17613:SF14">
    <property type="entry name" value="DEMENTIN, ISOFORM H"/>
    <property type="match status" value="1"/>
</dbReference>
<name>A0A8S4A8J0_9EUPU</name>
<comment type="caution">
    <text evidence="8">The sequence shown here is derived from an EMBL/GenBank/DDBJ whole genome shotgun (WGS) entry which is preliminary data.</text>
</comment>
<dbReference type="Pfam" id="PF10267">
    <property type="entry name" value="Tmemb_cc2"/>
    <property type="match status" value="1"/>
</dbReference>
<evidence type="ECO:0000256" key="1">
    <source>
        <dbReference type="ARBA" id="ARBA00004370"/>
    </source>
</evidence>
<feature type="coiled-coil region" evidence="7">
    <location>
        <begin position="5"/>
        <end position="39"/>
    </location>
</feature>
<proteinExistence type="inferred from homology"/>
<comment type="similarity">
    <text evidence="2">Belongs to the TEX28 family.</text>
</comment>
<sequence>MQTEVSLLRSLLEDERFKVERLEEQLNDLTELHQHEMLNFKQDLTSMEEKIEYRLDERTTDLSDLVDNASTRISRLEQQQQQQQILSMEMVENATFRTIISKLINVVLAILAVMSDILYCYE</sequence>
<evidence type="ECO:0000256" key="5">
    <source>
        <dbReference type="ARBA" id="ARBA00023054"/>
    </source>
</evidence>
<dbReference type="Proteomes" id="UP000678393">
    <property type="component" value="Unassembled WGS sequence"/>
</dbReference>
<evidence type="ECO:0000313" key="8">
    <source>
        <dbReference type="EMBL" id="CAG5134621.1"/>
    </source>
</evidence>
<gene>
    <name evidence="8" type="ORF">CUNI_LOCUS20179</name>
</gene>
<keyword evidence="6" id="KW-0472">Membrane</keyword>
<evidence type="ECO:0000256" key="6">
    <source>
        <dbReference type="ARBA" id="ARBA00023136"/>
    </source>
</evidence>
<evidence type="ECO:0000256" key="2">
    <source>
        <dbReference type="ARBA" id="ARBA00008108"/>
    </source>
</evidence>
<comment type="subcellular location">
    <subcellularLocation>
        <location evidence="1">Membrane</location>
    </subcellularLocation>
</comment>
<reference evidence="8" key="1">
    <citation type="submission" date="2021-04" db="EMBL/GenBank/DDBJ databases">
        <authorList>
            <consortium name="Molecular Ecology Group"/>
        </authorList>
    </citation>
    <scope>NUCLEOTIDE SEQUENCE</scope>
</reference>
<dbReference type="AlphaFoldDB" id="A0A8S4A8J0"/>